<keyword evidence="1" id="KW-0732">Signal</keyword>
<dbReference type="eggNOG" id="COG2304">
    <property type="taxonomic scope" value="Bacteria"/>
</dbReference>
<dbReference type="OrthoDB" id="110889at2"/>
<gene>
    <name evidence="2" type="ordered locus">AciX8_0558</name>
</gene>
<dbReference type="NCBIfam" id="TIGR03436">
    <property type="entry name" value="acidobact_VWFA"/>
    <property type="match status" value="1"/>
</dbReference>
<dbReference type="RefSeq" id="WP_014263792.1">
    <property type="nucleotide sequence ID" value="NC_016631.1"/>
</dbReference>
<proteinExistence type="predicted"/>
<evidence type="ECO:0000256" key="1">
    <source>
        <dbReference type="SAM" id="SignalP"/>
    </source>
</evidence>
<keyword evidence="3" id="KW-1185">Reference proteome</keyword>
<dbReference type="InterPro" id="IPR017802">
    <property type="entry name" value="VWFA-rel_acidobac-type"/>
</dbReference>
<evidence type="ECO:0000313" key="2">
    <source>
        <dbReference type="EMBL" id="AEU34908.1"/>
    </source>
</evidence>
<evidence type="ECO:0000313" key="3">
    <source>
        <dbReference type="Proteomes" id="UP000007113"/>
    </source>
</evidence>
<feature type="chain" id="PRO_5003511892" evidence="1">
    <location>
        <begin position="24"/>
        <end position="515"/>
    </location>
</feature>
<reference evidence="2 3" key="1">
    <citation type="submission" date="2011-11" db="EMBL/GenBank/DDBJ databases">
        <title>Complete sequence of Granulicella mallensis MP5ACTX8.</title>
        <authorList>
            <consortium name="US DOE Joint Genome Institute"/>
            <person name="Lucas S."/>
            <person name="Copeland A."/>
            <person name="Lapidus A."/>
            <person name="Cheng J.-F."/>
            <person name="Goodwin L."/>
            <person name="Pitluck S."/>
            <person name="Peters L."/>
            <person name="Lu M."/>
            <person name="Detter J.C."/>
            <person name="Han C."/>
            <person name="Tapia R."/>
            <person name="Land M."/>
            <person name="Hauser L."/>
            <person name="Kyrpides N."/>
            <person name="Ivanova N."/>
            <person name="Mikhailova N."/>
            <person name="Pagani I."/>
            <person name="Rawat S."/>
            <person name="Mannisto M."/>
            <person name="Haggblom M."/>
            <person name="Woyke T."/>
        </authorList>
    </citation>
    <scope>NUCLEOTIDE SEQUENCE [LARGE SCALE GENOMIC DNA]</scope>
    <source>
        <strain evidence="3">ATCC BAA-1857 / DSM 23137 / MP5ACTX8</strain>
    </source>
</reference>
<dbReference type="KEGG" id="gma:AciX8_0558"/>
<name>G8NQ52_GRAMM</name>
<dbReference type="Proteomes" id="UP000007113">
    <property type="component" value="Chromosome"/>
</dbReference>
<accession>G8NQ52</accession>
<organism evidence="2 3">
    <name type="scientific">Granulicella mallensis (strain ATCC BAA-1857 / DSM 23137 / MP5ACTX8)</name>
    <dbReference type="NCBI Taxonomy" id="682795"/>
    <lineage>
        <taxon>Bacteria</taxon>
        <taxon>Pseudomonadati</taxon>
        <taxon>Acidobacteriota</taxon>
        <taxon>Terriglobia</taxon>
        <taxon>Terriglobales</taxon>
        <taxon>Acidobacteriaceae</taxon>
        <taxon>Granulicella</taxon>
    </lineage>
</organism>
<dbReference type="AlphaFoldDB" id="G8NQ52"/>
<dbReference type="HOGENOM" id="CLU_526543_0_0_0"/>
<sequence precursor="true">MQSKLTRLSALMLLLLLPVAITAQEAAPLNSTTTLHVKARIVVLDVVVTNQKGDIITNLSKDDFIVREDKVPQRIVSFEAPSQHQLPQTKTPLVHSSADLKNIGDAPVTILVIDELNTQFMDEAYGRQQLLKYLDNQPEVLKQPTMLLAVTDTKFTMLHDYTQDRSSLLEIAHKHLPQLPGKVMRGDTEAQLAQSLVALIQIAQASTGYSGRKNVVWLGKGFPGVSMMDTDPDTLVKLEAVTRSVTNTLLAARVTLYGIDPMGLSSVAPSASFDPDGNVTGVSDDINPFADEISFAGLTTATGGAYFYNNNDVEHEIASSVDRGAQYYTLAYTPTSASDDPTKYRNISIRMKNPKLLATTRSGYYPESLHEQEDFLITKDLSEKQARARLEMDMSNAAYSTMSYSGLKISAARGTGNVWDISLPPGMLAWKSDTDGTHQLAHMTLMIASFNAKGKALSHVTHEFTSRTGSESPLTNDPDKVFHVPFDVPPGTVRLRVIVRDSTSGRIGTADVDKP</sequence>
<protein>
    <submittedName>
        <fullName evidence="2">VWFA-related domain-containing protein</fullName>
    </submittedName>
</protein>
<dbReference type="EMBL" id="CP003130">
    <property type="protein sequence ID" value="AEU34908.1"/>
    <property type="molecule type" value="Genomic_DNA"/>
</dbReference>
<feature type="signal peptide" evidence="1">
    <location>
        <begin position="1"/>
        <end position="23"/>
    </location>
</feature>